<evidence type="ECO:0000313" key="3">
    <source>
        <dbReference type="Proteomes" id="UP001187192"/>
    </source>
</evidence>
<evidence type="ECO:0000313" key="2">
    <source>
        <dbReference type="EMBL" id="GMN49686.1"/>
    </source>
</evidence>
<comment type="caution">
    <text evidence="2">The sequence shown here is derived from an EMBL/GenBank/DDBJ whole genome shotgun (WGS) entry which is preliminary data.</text>
</comment>
<evidence type="ECO:0000256" key="1">
    <source>
        <dbReference type="SAM" id="MobiDB-lite"/>
    </source>
</evidence>
<proteinExistence type="predicted"/>
<accession>A0AA88AVZ6</accession>
<organism evidence="2 3">
    <name type="scientific">Ficus carica</name>
    <name type="common">Common fig</name>
    <dbReference type="NCBI Taxonomy" id="3494"/>
    <lineage>
        <taxon>Eukaryota</taxon>
        <taxon>Viridiplantae</taxon>
        <taxon>Streptophyta</taxon>
        <taxon>Embryophyta</taxon>
        <taxon>Tracheophyta</taxon>
        <taxon>Spermatophyta</taxon>
        <taxon>Magnoliopsida</taxon>
        <taxon>eudicotyledons</taxon>
        <taxon>Gunneridae</taxon>
        <taxon>Pentapetalae</taxon>
        <taxon>rosids</taxon>
        <taxon>fabids</taxon>
        <taxon>Rosales</taxon>
        <taxon>Moraceae</taxon>
        <taxon>Ficeae</taxon>
        <taxon>Ficus</taxon>
    </lineage>
</organism>
<dbReference type="Proteomes" id="UP001187192">
    <property type="component" value="Unassembled WGS sequence"/>
</dbReference>
<feature type="region of interest" description="Disordered" evidence="1">
    <location>
        <begin position="1"/>
        <end position="42"/>
    </location>
</feature>
<sequence>MEERERGFAGGRSAGRGWGRWWEAGGGSPTTEKNLGGKNNVR</sequence>
<reference evidence="2" key="1">
    <citation type="submission" date="2023-07" db="EMBL/GenBank/DDBJ databases">
        <title>draft genome sequence of fig (Ficus carica).</title>
        <authorList>
            <person name="Takahashi T."/>
            <person name="Nishimura K."/>
        </authorList>
    </citation>
    <scope>NUCLEOTIDE SEQUENCE</scope>
</reference>
<gene>
    <name evidence="2" type="ORF">TIFTF001_018855</name>
</gene>
<name>A0AA88AVZ6_FICCA</name>
<feature type="compositionally biased region" description="Gly residues" evidence="1">
    <location>
        <begin position="8"/>
        <end position="28"/>
    </location>
</feature>
<dbReference type="EMBL" id="BTGU01000031">
    <property type="protein sequence ID" value="GMN49686.1"/>
    <property type="molecule type" value="Genomic_DNA"/>
</dbReference>
<protein>
    <submittedName>
        <fullName evidence="2">Uncharacterized protein</fullName>
    </submittedName>
</protein>
<keyword evidence="3" id="KW-1185">Reference proteome</keyword>
<dbReference type="AlphaFoldDB" id="A0AA88AVZ6"/>